<gene>
    <name evidence="4" type="ORF">GPECTOR_96g740</name>
</gene>
<sequence length="948" mass="101055">MTDYTFGGEASHGVARSKPCRRATVASVALLLFLARPGAHCSSAVGSAQDTVPSEQQRRALKNDYRTNIALTTRGPDDDGGGEWGHTEGTGPGPQDSLERPAGRQLTAKRKRLPKRRPARNGAYVSLGKVRAFTGDVYPSPSLVLALENRSYKRELILVTDSRPRTALQLFHNLAQLGLVHALWLTSSHSSCASMADLAAKRDALIRQRRAMQQASVTGGGGAAAGSGTGGGGAAAATSARALLAADGTNNTSGGGISAAVAATLAAAYIHGGDATETVAPDDMMGCAWYSQPFPPGFTGHRRLMMKRIMLLARIVRLGYNVLSLDTDVIIFRDPYPLLKAPPYNTVQMVVGKSIRSNGVANTGVVYVHNASRSGPVAWVLSEVVQRNMRWVEHNISMPHMEAAAHVAITGAPATGIVRLMPQQADSRGCWDQFLFGDVVLTGVTGKLVLLYCARPVTKASKGSGGGGGATGRRVVSAVGAGGAGIGRRGEEEDGGWTARHYTAMNLEGERTPTDLMTREVISVEDDPALVSLVGGKTYAHFVMNFTIPHNPEPLLSGDPGYRLPPVQPGGTADGFLKVLQADASLAESRSGAAGQAGAAGRHLQQGVAQSKAVEAAGAAIRERIAYAADWLIGGWPQRGALGYWDPTLTHGKPKQVFGHLVRAPGPTNLGKDAVRMLYGEYDWELAALAAGGPYPFLGSPDAGEPPRLVALHPDVDTSTISLHQWTNTARGLAQIALLTGRRVVWPSVPCDSDWVQPNPGSRRALPFNMNLRFLAHGTFSDGLICTPATILHQKCLYARHVVQRNYSTTADVGVDGDGIEDDGGGPEYVTRIEGPRGILPWEFALLRRLLPSETEPGPHNTVHLQGTDNDYDDGGERPIMFDEPPRTEGVAYVKASSILKPLREGPLAAERVLYLAQRTFVSQLKKLDDPDFAAKYRAFRNECPALR</sequence>
<keyword evidence="5" id="KW-1185">Reference proteome</keyword>
<feature type="compositionally biased region" description="Gly residues" evidence="1">
    <location>
        <begin position="82"/>
        <end position="92"/>
    </location>
</feature>
<evidence type="ECO:0000259" key="3">
    <source>
        <dbReference type="Pfam" id="PF03407"/>
    </source>
</evidence>
<name>A0A150G0A1_GONPE</name>
<evidence type="ECO:0000256" key="1">
    <source>
        <dbReference type="SAM" id="MobiDB-lite"/>
    </source>
</evidence>
<evidence type="ECO:0000313" key="5">
    <source>
        <dbReference type="Proteomes" id="UP000075714"/>
    </source>
</evidence>
<dbReference type="OrthoDB" id="532336at2759"/>
<organism evidence="4 5">
    <name type="scientific">Gonium pectorale</name>
    <name type="common">Green alga</name>
    <dbReference type="NCBI Taxonomy" id="33097"/>
    <lineage>
        <taxon>Eukaryota</taxon>
        <taxon>Viridiplantae</taxon>
        <taxon>Chlorophyta</taxon>
        <taxon>core chlorophytes</taxon>
        <taxon>Chlorophyceae</taxon>
        <taxon>CS clade</taxon>
        <taxon>Chlamydomonadales</taxon>
        <taxon>Volvocaceae</taxon>
        <taxon>Gonium</taxon>
    </lineage>
</organism>
<keyword evidence="2" id="KW-0732">Signal</keyword>
<evidence type="ECO:0000313" key="4">
    <source>
        <dbReference type="EMBL" id="KXZ43274.1"/>
    </source>
</evidence>
<feature type="region of interest" description="Disordered" evidence="1">
    <location>
        <begin position="63"/>
        <end position="102"/>
    </location>
</feature>
<proteinExistence type="predicted"/>
<dbReference type="Proteomes" id="UP000075714">
    <property type="component" value="Unassembled WGS sequence"/>
</dbReference>
<reference evidence="5" key="1">
    <citation type="journal article" date="2016" name="Nat. Commun.">
        <title>The Gonium pectorale genome demonstrates co-option of cell cycle regulation during the evolution of multicellularity.</title>
        <authorList>
            <person name="Hanschen E.R."/>
            <person name="Marriage T.N."/>
            <person name="Ferris P.J."/>
            <person name="Hamaji T."/>
            <person name="Toyoda A."/>
            <person name="Fujiyama A."/>
            <person name="Neme R."/>
            <person name="Noguchi H."/>
            <person name="Minakuchi Y."/>
            <person name="Suzuki M."/>
            <person name="Kawai-Toyooka H."/>
            <person name="Smith D.R."/>
            <person name="Sparks H."/>
            <person name="Anderson J."/>
            <person name="Bakaric R."/>
            <person name="Luria V."/>
            <person name="Karger A."/>
            <person name="Kirschner M.W."/>
            <person name="Durand P.M."/>
            <person name="Michod R.E."/>
            <person name="Nozaki H."/>
            <person name="Olson B.J."/>
        </authorList>
    </citation>
    <scope>NUCLEOTIDE SEQUENCE [LARGE SCALE GENOMIC DNA]</scope>
    <source>
        <strain evidence="5">NIES-2863</strain>
    </source>
</reference>
<accession>A0A150G0A1</accession>
<dbReference type="EMBL" id="LSYV01000097">
    <property type="protein sequence ID" value="KXZ43274.1"/>
    <property type="molecule type" value="Genomic_DNA"/>
</dbReference>
<protein>
    <recommendedName>
        <fullName evidence="3">Nucleotide-diphospho-sugar transferase domain-containing protein</fullName>
    </recommendedName>
</protein>
<evidence type="ECO:0000256" key="2">
    <source>
        <dbReference type="SAM" id="SignalP"/>
    </source>
</evidence>
<dbReference type="InterPro" id="IPR005069">
    <property type="entry name" value="Nucl-diP-sugar_transferase"/>
</dbReference>
<dbReference type="Pfam" id="PF03407">
    <property type="entry name" value="Nucleotid_trans"/>
    <property type="match status" value="1"/>
</dbReference>
<feature type="signal peptide" evidence="2">
    <location>
        <begin position="1"/>
        <end position="41"/>
    </location>
</feature>
<dbReference type="AlphaFoldDB" id="A0A150G0A1"/>
<comment type="caution">
    <text evidence="4">The sequence shown here is derived from an EMBL/GenBank/DDBJ whole genome shotgun (WGS) entry which is preliminary data.</text>
</comment>
<feature type="domain" description="Nucleotide-diphospho-sugar transferase" evidence="3">
    <location>
        <begin position="299"/>
        <end position="374"/>
    </location>
</feature>
<feature type="chain" id="PRO_5007561847" description="Nucleotide-diphospho-sugar transferase domain-containing protein" evidence="2">
    <location>
        <begin position="42"/>
        <end position="948"/>
    </location>
</feature>